<dbReference type="Gene3D" id="1.10.510.10">
    <property type="entry name" value="Transferase(Phosphotransferase) domain 1"/>
    <property type="match status" value="1"/>
</dbReference>
<keyword evidence="9" id="KW-0460">Magnesium</keyword>
<evidence type="ECO:0000256" key="5">
    <source>
        <dbReference type="ARBA" id="ARBA00022723"/>
    </source>
</evidence>
<evidence type="ECO:0000256" key="3">
    <source>
        <dbReference type="ARBA" id="ARBA00022527"/>
    </source>
</evidence>
<protein>
    <recommendedName>
        <fullName evidence="2">non-specific serine/threonine protein kinase</fullName>
        <ecNumber evidence="2">2.7.11.1</ecNumber>
    </recommendedName>
</protein>
<gene>
    <name evidence="14" type="ORF">JYK02_04265</name>
</gene>
<dbReference type="PANTHER" id="PTHR45723">
    <property type="entry name" value="SERINE/THREONINE-PROTEIN KINASE RIO1"/>
    <property type="match status" value="1"/>
</dbReference>
<keyword evidence="6" id="KW-0547">Nucleotide-binding</keyword>
<evidence type="ECO:0000256" key="8">
    <source>
        <dbReference type="ARBA" id="ARBA00022840"/>
    </source>
</evidence>
<dbReference type="EC" id="2.7.11.1" evidence="2"/>
<comment type="caution">
    <text evidence="14">The sequence shown here is derived from an EMBL/GenBank/DDBJ whole genome shotgun (WGS) entry which is preliminary data.</text>
</comment>
<organism evidence="14 15">
    <name type="scientific">Corallococcus macrosporus</name>
    <dbReference type="NCBI Taxonomy" id="35"/>
    <lineage>
        <taxon>Bacteria</taxon>
        <taxon>Pseudomonadati</taxon>
        <taxon>Myxococcota</taxon>
        <taxon>Myxococcia</taxon>
        <taxon>Myxococcales</taxon>
        <taxon>Cystobacterineae</taxon>
        <taxon>Myxococcaceae</taxon>
        <taxon>Corallococcus</taxon>
    </lineage>
</organism>
<evidence type="ECO:0000256" key="2">
    <source>
        <dbReference type="ARBA" id="ARBA00012513"/>
    </source>
</evidence>
<evidence type="ECO:0000256" key="4">
    <source>
        <dbReference type="ARBA" id="ARBA00022679"/>
    </source>
</evidence>
<keyword evidence="4" id="KW-0808">Transferase</keyword>
<comment type="catalytic activity">
    <reaction evidence="11">
        <text>L-seryl-[protein] + ATP = O-phospho-L-seryl-[protein] + ADP + H(+)</text>
        <dbReference type="Rhea" id="RHEA:17989"/>
        <dbReference type="Rhea" id="RHEA-COMP:9863"/>
        <dbReference type="Rhea" id="RHEA-COMP:11604"/>
        <dbReference type="ChEBI" id="CHEBI:15378"/>
        <dbReference type="ChEBI" id="CHEBI:29999"/>
        <dbReference type="ChEBI" id="CHEBI:30616"/>
        <dbReference type="ChEBI" id="CHEBI:83421"/>
        <dbReference type="ChEBI" id="CHEBI:456216"/>
        <dbReference type="EC" id="2.7.11.1"/>
    </reaction>
</comment>
<keyword evidence="15" id="KW-1185">Reference proteome</keyword>
<accession>A0ABS3D4Z7</accession>
<evidence type="ECO:0000313" key="15">
    <source>
        <dbReference type="Proteomes" id="UP000664052"/>
    </source>
</evidence>
<dbReference type="EMBL" id="JAFIMU010000002">
    <property type="protein sequence ID" value="MBN8226719.1"/>
    <property type="molecule type" value="Genomic_DNA"/>
</dbReference>
<evidence type="ECO:0000256" key="9">
    <source>
        <dbReference type="ARBA" id="ARBA00022842"/>
    </source>
</evidence>
<dbReference type="SUPFAM" id="SSF56112">
    <property type="entry name" value="Protein kinase-like (PK-like)"/>
    <property type="match status" value="1"/>
</dbReference>
<feature type="compositionally biased region" description="Polar residues" evidence="12">
    <location>
        <begin position="668"/>
        <end position="690"/>
    </location>
</feature>
<dbReference type="InterPro" id="IPR011009">
    <property type="entry name" value="Kinase-like_dom_sf"/>
</dbReference>
<feature type="compositionally biased region" description="Polar residues" evidence="12">
    <location>
        <begin position="547"/>
        <end position="556"/>
    </location>
</feature>
<evidence type="ECO:0000256" key="12">
    <source>
        <dbReference type="SAM" id="MobiDB-lite"/>
    </source>
</evidence>
<feature type="region of interest" description="Disordered" evidence="12">
    <location>
        <begin position="244"/>
        <end position="283"/>
    </location>
</feature>
<evidence type="ECO:0000313" key="14">
    <source>
        <dbReference type="EMBL" id="MBN8226719.1"/>
    </source>
</evidence>
<feature type="compositionally biased region" description="Polar residues" evidence="12">
    <location>
        <begin position="453"/>
        <end position="484"/>
    </location>
</feature>
<feature type="compositionally biased region" description="Basic and acidic residues" evidence="12">
    <location>
        <begin position="263"/>
        <end position="279"/>
    </location>
</feature>
<evidence type="ECO:0000256" key="10">
    <source>
        <dbReference type="ARBA" id="ARBA00047899"/>
    </source>
</evidence>
<dbReference type="InterPro" id="IPR018934">
    <property type="entry name" value="RIO_dom"/>
</dbReference>
<feature type="compositionally biased region" description="Polar residues" evidence="12">
    <location>
        <begin position="491"/>
        <end position="515"/>
    </location>
</feature>
<dbReference type="Gene3D" id="3.30.200.20">
    <property type="entry name" value="Phosphorylase Kinase, domain 1"/>
    <property type="match status" value="1"/>
</dbReference>
<evidence type="ECO:0000256" key="1">
    <source>
        <dbReference type="ARBA" id="ARBA00009196"/>
    </source>
</evidence>
<evidence type="ECO:0000256" key="6">
    <source>
        <dbReference type="ARBA" id="ARBA00022741"/>
    </source>
</evidence>
<keyword evidence="5" id="KW-0479">Metal-binding</keyword>
<comment type="similarity">
    <text evidence="1">Belongs to the protein kinase superfamily. RIO-type Ser/Thr kinase family.</text>
</comment>
<evidence type="ECO:0000256" key="11">
    <source>
        <dbReference type="ARBA" id="ARBA00048679"/>
    </source>
</evidence>
<feature type="compositionally biased region" description="Low complexity" evidence="12">
    <location>
        <begin position="343"/>
        <end position="411"/>
    </location>
</feature>
<feature type="region of interest" description="Disordered" evidence="12">
    <location>
        <begin position="314"/>
        <end position="821"/>
    </location>
</feature>
<feature type="compositionally biased region" description="Low complexity" evidence="12">
    <location>
        <begin position="576"/>
        <end position="594"/>
    </location>
</feature>
<evidence type="ECO:0000256" key="7">
    <source>
        <dbReference type="ARBA" id="ARBA00022777"/>
    </source>
</evidence>
<feature type="compositionally biased region" description="Polar residues" evidence="12">
    <location>
        <begin position="706"/>
        <end position="718"/>
    </location>
</feature>
<sequence>MNDSLETLLADGIIDAVIGQLKTGKEAEVWLVQHAGQVVAAKLYKERHERNFRNNAGYKEGREVRNSRTRRAMEKGSRFGQAAAEEAWKNAEADSLYKLHAQGVRVPTPVMFYEGILLMELVLDAEGQPAPRLVEAPPQTPEEAEALYLDLRAQVIRTLCADLIHGDLSPYNILMSGNGPTIIDFPQTVAAARNSQAEFYFRRDLDNVRQYLAGFSTRLAGRAGDTGEIWNAYVRRDLTPDFVPSGTFREAPRKQGGPGRQGFRQERYPLEEQPRRNEFRPAPAPVAAVEVEEGLSAEEAELRALEALVLRQGGGERGRPVVTQSPRDGRRRGGFGGKPPPRNGNAPRPGNTGPQQAAGNNNRPNANAGRPQQGAPRNGAPAQGANPPAAQADARANGRPQQGGPRNGNPRNEPRRDGRPPRAPNGEPRMNGQPNGENSQQHLNGQPHGENGQAPQRMNGQQRQNGPQRMNGQQRGENGPQRMNGQPHGESGQQRTNGQRRGENGQQRTNGQPYQDGQPRMNGQPHGESGQQRVDGQPYGENDQAQHRQNGSQRLNGQPHGENGQQRMNGQPYGENGQRPQRQNGSQRQNGQPRMNGQPPGREPGLNGQAPQGQNGQPHGTESRMNGQPHGEPGANGQGPRQNGRPQQNGEPRQNGRPPRGEWRANGRAQQNGGPRQEGTEAQSRTSGQPRQDGGDWTAEAPARQAQDTAGMNGQQRNGGPRMNGRPPRNNGSFQDGAPQQNGEPRMNGRPQQDDESRQNGRSQGPGPREARGNLPNNGPRMPRQGAERGGGRSSRGAAPQVSYVARPPATSSSNPETGST</sequence>
<keyword evidence="3" id="KW-0723">Serine/threonine-protein kinase</keyword>
<feature type="compositionally biased region" description="Polar residues" evidence="12">
    <location>
        <begin position="810"/>
        <end position="821"/>
    </location>
</feature>
<dbReference type="RefSeq" id="WP_207048553.1">
    <property type="nucleotide sequence ID" value="NZ_JAFIMU010000002.1"/>
</dbReference>
<comment type="catalytic activity">
    <reaction evidence="10">
        <text>L-threonyl-[protein] + ATP = O-phospho-L-threonyl-[protein] + ADP + H(+)</text>
        <dbReference type="Rhea" id="RHEA:46608"/>
        <dbReference type="Rhea" id="RHEA-COMP:11060"/>
        <dbReference type="Rhea" id="RHEA-COMP:11605"/>
        <dbReference type="ChEBI" id="CHEBI:15378"/>
        <dbReference type="ChEBI" id="CHEBI:30013"/>
        <dbReference type="ChEBI" id="CHEBI:30616"/>
        <dbReference type="ChEBI" id="CHEBI:61977"/>
        <dbReference type="ChEBI" id="CHEBI:456216"/>
        <dbReference type="EC" id="2.7.11.1"/>
    </reaction>
</comment>
<dbReference type="InterPro" id="IPR051272">
    <property type="entry name" value="RIO-type_Ser/Thr_kinase"/>
</dbReference>
<dbReference type="SMART" id="SM00090">
    <property type="entry name" value="RIO"/>
    <property type="match status" value="1"/>
</dbReference>
<evidence type="ECO:0000259" key="13">
    <source>
        <dbReference type="SMART" id="SM00090"/>
    </source>
</evidence>
<reference evidence="14 15" key="1">
    <citation type="submission" date="2021-02" db="EMBL/GenBank/DDBJ databases">
        <title>De Novo genome assembly of isolated myxobacteria.</title>
        <authorList>
            <person name="Stevens D.C."/>
        </authorList>
    </citation>
    <scope>NUCLEOTIDE SEQUENCE [LARGE SCALE GENOMIC DNA]</scope>
    <source>
        <strain evidence="14 15">ATCC 29039</strain>
    </source>
</reference>
<feature type="compositionally biased region" description="Polar residues" evidence="12">
    <location>
        <begin position="730"/>
        <end position="743"/>
    </location>
</feature>
<keyword evidence="7" id="KW-0418">Kinase</keyword>
<feature type="compositionally biased region" description="Low complexity" evidence="12">
    <location>
        <begin position="604"/>
        <end position="618"/>
    </location>
</feature>
<proteinExistence type="inferred from homology"/>
<feature type="compositionally biased region" description="Low complexity" evidence="12">
    <location>
        <begin position="638"/>
        <end position="650"/>
    </location>
</feature>
<feature type="compositionally biased region" description="Polar residues" evidence="12">
    <location>
        <begin position="432"/>
        <end position="444"/>
    </location>
</feature>
<dbReference type="Pfam" id="PF01163">
    <property type="entry name" value="RIO1"/>
    <property type="match status" value="1"/>
</dbReference>
<name>A0ABS3D4Z7_9BACT</name>
<feature type="domain" description="RIO kinase" evidence="13">
    <location>
        <begin position="3"/>
        <end position="235"/>
    </location>
</feature>
<dbReference type="InterPro" id="IPR000687">
    <property type="entry name" value="RIO_kinase"/>
</dbReference>
<dbReference type="Proteomes" id="UP000664052">
    <property type="component" value="Unassembled WGS sequence"/>
</dbReference>
<keyword evidence="8" id="KW-0067">ATP-binding</keyword>